<dbReference type="InterPro" id="IPR044074">
    <property type="entry name" value="PurU_ACT"/>
</dbReference>
<protein>
    <recommendedName>
        <fullName evidence="3 4">Formyltetrahydrofolate deformylase</fullName>
        <ecNumber evidence="3 4">3.5.1.10</ecNumber>
    </recommendedName>
    <alternativeName>
        <fullName evidence="3">Formyl-FH(4) hydrolase</fullName>
    </alternativeName>
</protein>
<evidence type="ECO:0000256" key="2">
    <source>
        <dbReference type="ARBA" id="ARBA00022801"/>
    </source>
</evidence>
<comment type="pathway">
    <text evidence="3">Purine metabolism; IMP biosynthesis via de novo pathway; formate from 10-formyl-5,6,7,8-tetrahydrofolate: step 1/1.</text>
</comment>
<evidence type="ECO:0000313" key="6">
    <source>
        <dbReference type="EMBL" id="QCI68443.1"/>
    </source>
</evidence>
<accession>A0A4D7BCX1</accession>
<dbReference type="PROSITE" id="PS51671">
    <property type="entry name" value="ACT"/>
    <property type="match status" value="1"/>
</dbReference>
<dbReference type="GO" id="GO:0008864">
    <property type="term" value="F:formyltetrahydrofolate deformylase activity"/>
    <property type="evidence" value="ECO:0007669"/>
    <property type="project" value="UniProtKB-UniRule"/>
</dbReference>
<organism evidence="6 7">
    <name type="scientific">Phreatobacter stygius</name>
    <dbReference type="NCBI Taxonomy" id="1940610"/>
    <lineage>
        <taxon>Bacteria</taxon>
        <taxon>Pseudomonadati</taxon>
        <taxon>Pseudomonadota</taxon>
        <taxon>Alphaproteobacteria</taxon>
        <taxon>Hyphomicrobiales</taxon>
        <taxon>Phreatobacteraceae</taxon>
        <taxon>Phreatobacter</taxon>
    </lineage>
</organism>
<evidence type="ECO:0000313" key="7">
    <source>
        <dbReference type="Proteomes" id="UP000298781"/>
    </source>
</evidence>
<dbReference type="InterPro" id="IPR002912">
    <property type="entry name" value="ACT_dom"/>
</dbReference>
<dbReference type="Gene3D" id="3.40.50.170">
    <property type="entry name" value="Formyl transferase, N-terminal domain"/>
    <property type="match status" value="1"/>
</dbReference>
<dbReference type="PANTHER" id="PTHR42706">
    <property type="entry name" value="FORMYLTETRAHYDROFOLATE DEFORMYLASE"/>
    <property type="match status" value="1"/>
</dbReference>
<evidence type="ECO:0000256" key="1">
    <source>
        <dbReference type="ARBA" id="ARBA00022563"/>
    </source>
</evidence>
<dbReference type="EMBL" id="CP039690">
    <property type="protein sequence ID" value="QCI68443.1"/>
    <property type="molecule type" value="Genomic_DNA"/>
</dbReference>
<evidence type="ECO:0000256" key="3">
    <source>
        <dbReference type="HAMAP-Rule" id="MF_01927"/>
    </source>
</evidence>
<dbReference type="EC" id="3.5.1.10" evidence="3 4"/>
<dbReference type="RefSeq" id="WP_136963862.1">
    <property type="nucleotide sequence ID" value="NZ_CP039690.1"/>
</dbReference>
<dbReference type="OrthoDB" id="9806170at2"/>
<evidence type="ECO:0000259" key="5">
    <source>
        <dbReference type="PROSITE" id="PS51671"/>
    </source>
</evidence>
<proteinExistence type="inferred from homology"/>
<dbReference type="AlphaFoldDB" id="A0A4D7BCX1"/>
<comment type="catalytic activity">
    <reaction evidence="3">
        <text>(6R)-10-formyltetrahydrofolate + H2O = (6S)-5,6,7,8-tetrahydrofolate + formate + H(+)</text>
        <dbReference type="Rhea" id="RHEA:19833"/>
        <dbReference type="ChEBI" id="CHEBI:15377"/>
        <dbReference type="ChEBI" id="CHEBI:15378"/>
        <dbReference type="ChEBI" id="CHEBI:15740"/>
        <dbReference type="ChEBI" id="CHEBI:57453"/>
        <dbReference type="ChEBI" id="CHEBI:195366"/>
        <dbReference type="EC" id="3.5.1.10"/>
    </reaction>
</comment>
<dbReference type="Pfam" id="PF00551">
    <property type="entry name" value="Formyl_trans_N"/>
    <property type="match status" value="1"/>
</dbReference>
<dbReference type="CDD" id="cd08648">
    <property type="entry name" value="FMT_core_Formyl-FH4-Hydrolase_C"/>
    <property type="match status" value="1"/>
</dbReference>
<evidence type="ECO:0000256" key="4">
    <source>
        <dbReference type="NCBIfam" id="TIGR00655"/>
    </source>
</evidence>
<keyword evidence="3" id="KW-0658">Purine biosynthesis</keyword>
<dbReference type="PRINTS" id="PR01575">
    <property type="entry name" value="FFH4HYDRLASE"/>
</dbReference>
<gene>
    <name evidence="3 6" type="primary">purU</name>
    <name evidence="6" type="ORF">E8M01_31980</name>
</gene>
<dbReference type="NCBIfam" id="TIGR00655">
    <property type="entry name" value="PurU"/>
    <property type="match status" value="1"/>
</dbReference>
<reference evidence="6 7" key="1">
    <citation type="submission" date="2019-04" db="EMBL/GenBank/DDBJ databases">
        <title>Phreatobacter aquaticus sp. nov.</title>
        <authorList>
            <person name="Choi A."/>
        </authorList>
    </citation>
    <scope>NUCLEOTIDE SEQUENCE [LARGE SCALE GENOMIC DNA]</scope>
    <source>
        <strain evidence="6 7">KCTC 52518</strain>
    </source>
</reference>
<dbReference type="InterPro" id="IPR004810">
    <property type="entry name" value="PurU"/>
</dbReference>
<dbReference type="InterPro" id="IPR036477">
    <property type="entry name" value="Formyl_transf_N_sf"/>
</dbReference>
<dbReference type="KEGG" id="pstg:E8M01_31980"/>
<dbReference type="UniPathway" id="UPA00074">
    <property type="reaction ID" value="UER00170"/>
</dbReference>
<name>A0A4D7BCX1_9HYPH</name>
<keyword evidence="7" id="KW-1185">Reference proteome</keyword>
<sequence>MTASTDRPALQPAFVLTLVCRDRVGIVAAVSRAIADKDCNITESAQFGDPATGMHFMRLVFTAPAGVSAESFTKAFAPVADHFAMTWRLWDAHQRPRVVILVSRHDHCLVDLIYRWRLGSLPMDIVSIVSNHDDARALADQHGIAFHHLPVTRQTKASQEAEIIDLIGRDKADLVILARYMQILSDTLTARLAGQCINIHHSFLPSFKGAAPYSQAHARGVKLIGATAHYVTSDLDEGPIIEQETERVTHAMSVDEFVAIGREIEARVLARAVKMHVEHRVFQNGGKTVVFR</sequence>
<feature type="active site" evidence="3">
    <location>
        <position position="236"/>
    </location>
</feature>
<dbReference type="GO" id="GO:0006189">
    <property type="term" value="P:'de novo' IMP biosynthetic process"/>
    <property type="evidence" value="ECO:0007669"/>
    <property type="project" value="UniProtKB-UniRule"/>
</dbReference>
<dbReference type="PIRSF" id="PIRSF036480">
    <property type="entry name" value="FormyFH4_hydr"/>
    <property type="match status" value="1"/>
</dbReference>
<dbReference type="SUPFAM" id="SSF53328">
    <property type="entry name" value="Formyltransferase"/>
    <property type="match status" value="1"/>
</dbReference>
<dbReference type="GO" id="GO:0006730">
    <property type="term" value="P:one-carbon metabolic process"/>
    <property type="evidence" value="ECO:0007669"/>
    <property type="project" value="UniProtKB-KW"/>
</dbReference>
<dbReference type="Proteomes" id="UP000298781">
    <property type="component" value="Chromosome"/>
</dbReference>
<dbReference type="PANTHER" id="PTHR42706:SF1">
    <property type="entry name" value="FORMYLTETRAHYDROFOLATE DEFORMYLASE 2, MITOCHONDRIAL"/>
    <property type="match status" value="1"/>
</dbReference>
<dbReference type="InterPro" id="IPR002376">
    <property type="entry name" value="Formyl_transf_N"/>
</dbReference>
<dbReference type="InterPro" id="IPR045865">
    <property type="entry name" value="ACT-like_dom_sf"/>
</dbReference>
<keyword evidence="2 3" id="KW-0378">Hydrolase</keyword>
<dbReference type="InterPro" id="IPR041729">
    <property type="entry name" value="Formyl-FH4-Hydrolase_C"/>
</dbReference>
<comment type="function">
    <text evidence="3">Catalyzes the hydrolysis of 10-formyltetrahydrofolate (formyl-FH4) to formate and tetrahydrofolate (FH4).</text>
</comment>
<dbReference type="Pfam" id="PF01842">
    <property type="entry name" value="ACT"/>
    <property type="match status" value="1"/>
</dbReference>
<dbReference type="Gene3D" id="3.30.70.260">
    <property type="match status" value="1"/>
</dbReference>
<comment type="similarity">
    <text evidence="3">Belongs to the PurU family.</text>
</comment>
<dbReference type="HAMAP" id="MF_01927">
    <property type="entry name" value="PurU"/>
    <property type="match status" value="1"/>
</dbReference>
<dbReference type="NCBIfam" id="NF004684">
    <property type="entry name" value="PRK06027.1"/>
    <property type="match status" value="1"/>
</dbReference>
<feature type="domain" description="ACT" evidence="5">
    <location>
        <begin position="15"/>
        <end position="97"/>
    </location>
</feature>
<dbReference type="CDD" id="cd04875">
    <property type="entry name" value="ACT_F4HF-DF"/>
    <property type="match status" value="1"/>
</dbReference>
<keyword evidence="1 3" id="KW-0554">One-carbon metabolism</keyword>
<dbReference type="SUPFAM" id="SSF55021">
    <property type="entry name" value="ACT-like"/>
    <property type="match status" value="1"/>
</dbReference>